<name>A0A1I7Z6E4_9BILA</name>
<organism evidence="1 2">
    <name type="scientific">Steinernema glaseri</name>
    <dbReference type="NCBI Taxonomy" id="37863"/>
    <lineage>
        <taxon>Eukaryota</taxon>
        <taxon>Metazoa</taxon>
        <taxon>Ecdysozoa</taxon>
        <taxon>Nematoda</taxon>
        <taxon>Chromadorea</taxon>
        <taxon>Rhabditida</taxon>
        <taxon>Tylenchina</taxon>
        <taxon>Panagrolaimomorpha</taxon>
        <taxon>Strongyloidoidea</taxon>
        <taxon>Steinernematidae</taxon>
        <taxon>Steinernema</taxon>
    </lineage>
</organism>
<proteinExistence type="predicted"/>
<evidence type="ECO:0000313" key="2">
    <source>
        <dbReference type="WBParaSite" id="L893_g23308.t1"/>
    </source>
</evidence>
<protein>
    <submittedName>
        <fullName evidence="2">CREST protein</fullName>
    </submittedName>
</protein>
<keyword evidence="1" id="KW-1185">Reference proteome</keyword>
<sequence>MPEQKCASSATQPNGQQALWPVQISSSISGAPMFTVSQGQRVVSTTTSVAASTASQMQPLQTVQSNSTAEMVPSYSVTSSSSDLPQVHFINDQDATSDMCTSASSTTNGSFYGS</sequence>
<dbReference type="WBParaSite" id="L893_g23308.t1">
    <property type="protein sequence ID" value="L893_g23308.t1"/>
    <property type="gene ID" value="L893_g23308"/>
</dbReference>
<evidence type="ECO:0000313" key="1">
    <source>
        <dbReference type="Proteomes" id="UP000095287"/>
    </source>
</evidence>
<reference evidence="2" key="1">
    <citation type="submission" date="2016-11" db="UniProtKB">
        <authorList>
            <consortium name="WormBaseParasite"/>
        </authorList>
    </citation>
    <scope>IDENTIFICATION</scope>
</reference>
<dbReference type="Proteomes" id="UP000095287">
    <property type="component" value="Unplaced"/>
</dbReference>
<accession>A0A1I7Z6E4</accession>
<dbReference type="AlphaFoldDB" id="A0A1I7Z6E4"/>